<feature type="domain" description="Core-binding (CB)" evidence="11">
    <location>
        <begin position="1"/>
        <end position="89"/>
    </location>
</feature>
<feature type="active site" evidence="9">
    <location>
        <position position="151"/>
    </location>
</feature>
<comment type="similarity">
    <text evidence="9">Belongs to the 'phage' integrase family. XerC subfamily.</text>
</comment>
<evidence type="ECO:0000256" key="2">
    <source>
        <dbReference type="ARBA" id="ARBA00022490"/>
    </source>
</evidence>
<comment type="function">
    <text evidence="9">Site-specific tyrosine recombinase, which acts by catalyzing the cutting and rejoining of the recombining DNA molecules. The XerC-XerD complex is essential to convert dimers of the bacterial chromosome into monomers to permit their segregation at cell division. It also contributes to the segregational stability of plasmids.</text>
</comment>
<feature type="domain" description="Tyr recombinase" evidence="10">
    <location>
        <begin position="110"/>
        <end position="298"/>
    </location>
</feature>
<keyword evidence="5 9" id="KW-0229">DNA integration</keyword>
<evidence type="ECO:0000256" key="1">
    <source>
        <dbReference type="ARBA" id="ARBA00004496"/>
    </source>
</evidence>
<dbReference type="Pfam" id="PF00589">
    <property type="entry name" value="Phage_integrase"/>
    <property type="match status" value="1"/>
</dbReference>
<reference evidence="12 13" key="1">
    <citation type="submission" date="2023-06" db="EMBL/GenBank/DDBJ databases">
        <title>Draft genome sequence of Gleimia hominis type strain CCUG 57540T.</title>
        <authorList>
            <person name="Salva-Serra F."/>
            <person name="Cardew S."/>
            <person name="Jensie Markopoulos S."/>
            <person name="Ohlen M."/>
            <person name="Inganas E."/>
            <person name="Svensson-Stadler L."/>
            <person name="Moore E.R.B."/>
        </authorList>
    </citation>
    <scope>NUCLEOTIDE SEQUENCE [LARGE SCALE GENOMIC DNA]</scope>
    <source>
        <strain evidence="12 13">CCUG 57540</strain>
    </source>
</reference>
<sequence length="305" mass="33872">MDRYVKDFLDYLTVDKGRSPNTVAAYGRDLRAFLNWLPASVRTPQRITTGQLTQFFTQLASGEVTGRPMAAATINRYRASVRAWLQYLIRVDVLTQDPSADLEPRKQVRSLPKALTIDQVGELLTAAASTPGVIGMRDRALLELLYGTGARISELVALSADDFDLEGDFPHVRLWGKGSKERLVPLGKYAREALVDYLHARGELAARAKQQPVSHALFLNKRGQRLSRQSAWEVVRKCADQAHVEGVSPHTLRHSFATHLLEGGASIRDVQELLGHASVTTTQIYTKVSISTLQEVHATTHPRAR</sequence>
<evidence type="ECO:0000256" key="7">
    <source>
        <dbReference type="ARBA" id="ARBA00023172"/>
    </source>
</evidence>
<feature type="active site" evidence="9">
    <location>
        <position position="276"/>
    </location>
</feature>
<dbReference type="CDD" id="cd00798">
    <property type="entry name" value="INT_XerDC_C"/>
    <property type="match status" value="1"/>
</dbReference>
<feature type="active site" description="O-(3'-phospho-DNA)-tyrosine intermediate" evidence="9">
    <location>
        <position position="285"/>
    </location>
</feature>
<dbReference type="InterPro" id="IPR023009">
    <property type="entry name" value="Tyrosine_recombinase_XerC/XerD"/>
</dbReference>
<comment type="subcellular location">
    <subcellularLocation>
        <location evidence="1 9">Cytoplasm</location>
    </subcellularLocation>
</comment>
<evidence type="ECO:0000256" key="4">
    <source>
        <dbReference type="ARBA" id="ARBA00022829"/>
    </source>
</evidence>
<dbReference type="Gene3D" id="1.10.443.10">
    <property type="entry name" value="Intergrase catalytic core"/>
    <property type="match status" value="1"/>
</dbReference>
<dbReference type="SUPFAM" id="SSF56349">
    <property type="entry name" value="DNA breaking-rejoining enzymes"/>
    <property type="match status" value="1"/>
</dbReference>
<dbReference type="PROSITE" id="PS51898">
    <property type="entry name" value="TYR_RECOMBINASE"/>
    <property type="match status" value="1"/>
</dbReference>
<keyword evidence="8 9" id="KW-0131">Cell cycle</keyword>
<accession>A0ABU3IBA4</accession>
<dbReference type="RefSeq" id="WP_313273403.1">
    <property type="nucleotide sequence ID" value="NZ_JASXSX010000001.1"/>
</dbReference>
<dbReference type="EMBL" id="JASXSX010000001">
    <property type="protein sequence ID" value="MDT3767652.1"/>
    <property type="molecule type" value="Genomic_DNA"/>
</dbReference>
<keyword evidence="7 9" id="KW-0233">DNA recombination</keyword>
<keyword evidence="3 9" id="KW-0132">Cell division</keyword>
<comment type="subunit">
    <text evidence="9">Forms a cyclic heterotetrameric complex composed of two molecules of XerC and two molecules of XerD.</text>
</comment>
<dbReference type="InterPro" id="IPR010998">
    <property type="entry name" value="Integrase_recombinase_N"/>
</dbReference>
<keyword evidence="2 9" id="KW-0963">Cytoplasm</keyword>
<evidence type="ECO:0000313" key="12">
    <source>
        <dbReference type="EMBL" id="MDT3767652.1"/>
    </source>
</evidence>
<evidence type="ECO:0000256" key="6">
    <source>
        <dbReference type="ARBA" id="ARBA00023125"/>
    </source>
</evidence>
<protein>
    <recommendedName>
        <fullName evidence="9">Tyrosine recombinase XerC</fullName>
    </recommendedName>
</protein>
<evidence type="ECO:0000256" key="8">
    <source>
        <dbReference type="ARBA" id="ARBA00023306"/>
    </source>
</evidence>
<organism evidence="12 13">
    <name type="scientific">Gleimia hominis</name>
    <dbReference type="NCBI Taxonomy" id="595468"/>
    <lineage>
        <taxon>Bacteria</taxon>
        <taxon>Bacillati</taxon>
        <taxon>Actinomycetota</taxon>
        <taxon>Actinomycetes</taxon>
        <taxon>Actinomycetales</taxon>
        <taxon>Actinomycetaceae</taxon>
        <taxon>Gleimia</taxon>
    </lineage>
</organism>
<dbReference type="PROSITE" id="PS51900">
    <property type="entry name" value="CB"/>
    <property type="match status" value="1"/>
</dbReference>
<keyword evidence="6 9" id="KW-0238">DNA-binding</keyword>
<keyword evidence="4 9" id="KW-0159">Chromosome partition</keyword>
<feature type="active site" evidence="9">
    <location>
        <position position="177"/>
    </location>
</feature>
<gene>
    <name evidence="9" type="primary">xerC</name>
    <name evidence="12" type="ORF">QS713_06195</name>
</gene>
<dbReference type="InterPro" id="IPR013762">
    <property type="entry name" value="Integrase-like_cat_sf"/>
</dbReference>
<dbReference type="HAMAP" id="MF_01808">
    <property type="entry name" value="Recomb_XerC_XerD"/>
    <property type="match status" value="1"/>
</dbReference>
<evidence type="ECO:0000259" key="11">
    <source>
        <dbReference type="PROSITE" id="PS51900"/>
    </source>
</evidence>
<dbReference type="NCBIfam" id="NF001399">
    <property type="entry name" value="PRK00283.1"/>
    <property type="match status" value="1"/>
</dbReference>
<evidence type="ECO:0000256" key="3">
    <source>
        <dbReference type="ARBA" id="ARBA00022618"/>
    </source>
</evidence>
<evidence type="ECO:0000259" key="10">
    <source>
        <dbReference type="PROSITE" id="PS51898"/>
    </source>
</evidence>
<comment type="caution">
    <text evidence="12">The sequence shown here is derived from an EMBL/GenBank/DDBJ whole genome shotgun (WGS) entry which is preliminary data.</text>
</comment>
<proteinExistence type="inferred from homology"/>
<dbReference type="PANTHER" id="PTHR30349">
    <property type="entry name" value="PHAGE INTEGRASE-RELATED"/>
    <property type="match status" value="1"/>
</dbReference>
<feature type="active site" evidence="9">
    <location>
        <position position="253"/>
    </location>
</feature>
<dbReference type="Gene3D" id="1.10.150.130">
    <property type="match status" value="1"/>
</dbReference>
<evidence type="ECO:0000256" key="9">
    <source>
        <dbReference type="HAMAP-Rule" id="MF_01808"/>
    </source>
</evidence>
<keyword evidence="13" id="KW-1185">Reference proteome</keyword>
<dbReference type="Proteomes" id="UP001247542">
    <property type="component" value="Unassembled WGS sequence"/>
</dbReference>
<dbReference type="InterPro" id="IPR044068">
    <property type="entry name" value="CB"/>
</dbReference>
<dbReference type="Pfam" id="PF02899">
    <property type="entry name" value="Phage_int_SAM_1"/>
    <property type="match status" value="1"/>
</dbReference>
<evidence type="ECO:0000313" key="13">
    <source>
        <dbReference type="Proteomes" id="UP001247542"/>
    </source>
</evidence>
<dbReference type="InterPro" id="IPR002104">
    <property type="entry name" value="Integrase_catalytic"/>
</dbReference>
<evidence type="ECO:0000256" key="5">
    <source>
        <dbReference type="ARBA" id="ARBA00022908"/>
    </source>
</evidence>
<dbReference type="InterPro" id="IPR050090">
    <property type="entry name" value="Tyrosine_recombinase_XerCD"/>
</dbReference>
<dbReference type="InterPro" id="IPR004107">
    <property type="entry name" value="Integrase_SAM-like_N"/>
</dbReference>
<name>A0ABU3IBA4_9ACTO</name>
<dbReference type="InterPro" id="IPR011010">
    <property type="entry name" value="DNA_brk_join_enz"/>
</dbReference>
<dbReference type="PANTHER" id="PTHR30349:SF81">
    <property type="entry name" value="TYROSINE RECOMBINASE XERC"/>
    <property type="match status" value="1"/>
</dbReference>
<feature type="active site" evidence="9">
    <location>
        <position position="250"/>
    </location>
</feature>